<sequence length="29" mass="3597">MMAALKWMDGWRILDLMMVALKWMDDFFM</sequence>
<accession>A0A0A9C5H5</accession>
<dbReference type="EMBL" id="GBRH01231123">
    <property type="protein sequence ID" value="JAD66772.1"/>
    <property type="molecule type" value="Transcribed_RNA"/>
</dbReference>
<reference evidence="1" key="2">
    <citation type="journal article" date="2015" name="Data Brief">
        <title>Shoot transcriptome of the giant reed, Arundo donax.</title>
        <authorList>
            <person name="Barrero R.A."/>
            <person name="Guerrero F.D."/>
            <person name="Moolhuijzen P."/>
            <person name="Goolsby J.A."/>
            <person name="Tidwell J."/>
            <person name="Bellgard S.E."/>
            <person name="Bellgard M.I."/>
        </authorList>
    </citation>
    <scope>NUCLEOTIDE SEQUENCE</scope>
    <source>
        <tissue evidence="1">Shoot tissue taken approximately 20 cm above the soil surface</tissue>
    </source>
</reference>
<reference evidence="1" key="1">
    <citation type="submission" date="2014-09" db="EMBL/GenBank/DDBJ databases">
        <authorList>
            <person name="Magalhaes I.L.F."/>
            <person name="Oliveira U."/>
            <person name="Santos F.R."/>
            <person name="Vidigal T.H.D.A."/>
            <person name="Brescovit A.D."/>
            <person name="Santos A.J."/>
        </authorList>
    </citation>
    <scope>NUCLEOTIDE SEQUENCE</scope>
    <source>
        <tissue evidence="1">Shoot tissue taken approximately 20 cm above the soil surface</tissue>
    </source>
</reference>
<organism evidence="1">
    <name type="scientific">Arundo donax</name>
    <name type="common">Giant reed</name>
    <name type="synonym">Donax arundinaceus</name>
    <dbReference type="NCBI Taxonomy" id="35708"/>
    <lineage>
        <taxon>Eukaryota</taxon>
        <taxon>Viridiplantae</taxon>
        <taxon>Streptophyta</taxon>
        <taxon>Embryophyta</taxon>
        <taxon>Tracheophyta</taxon>
        <taxon>Spermatophyta</taxon>
        <taxon>Magnoliopsida</taxon>
        <taxon>Liliopsida</taxon>
        <taxon>Poales</taxon>
        <taxon>Poaceae</taxon>
        <taxon>PACMAD clade</taxon>
        <taxon>Arundinoideae</taxon>
        <taxon>Arundineae</taxon>
        <taxon>Arundo</taxon>
    </lineage>
</organism>
<dbReference type="AlphaFoldDB" id="A0A0A9C5H5"/>
<proteinExistence type="predicted"/>
<protein>
    <submittedName>
        <fullName evidence="1">Uncharacterized protein</fullName>
    </submittedName>
</protein>
<name>A0A0A9C5H5_ARUDO</name>
<evidence type="ECO:0000313" key="1">
    <source>
        <dbReference type="EMBL" id="JAD66772.1"/>
    </source>
</evidence>